<name>A0ABQ1FW03_9GAMM</name>
<evidence type="ECO:0000256" key="1">
    <source>
        <dbReference type="SAM" id="MobiDB-lite"/>
    </source>
</evidence>
<comment type="caution">
    <text evidence="2">The sequence shown here is derived from an EMBL/GenBank/DDBJ whole genome shotgun (WGS) entry which is preliminary data.</text>
</comment>
<dbReference type="Proteomes" id="UP000620046">
    <property type="component" value="Unassembled WGS sequence"/>
</dbReference>
<reference evidence="3" key="1">
    <citation type="journal article" date="2019" name="Int. J. Syst. Evol. Microbiol.">
        <title>The Global Catalogue of Microorganisms (GCM) 10K type strain sequencing project: providing services to taxonomists for standard genome sequencing and annotation.</title>
        <authorList>
            <consortium name="The Broad Institute Genomics Platform"/>
            <consortium name="The Broad Institute Genome Sequencing Center for Infectious Disease"/>
            <person name="Wu L."/>
            <person name="Ma J."/>
        </authorList>
    </citation>
    <scope>NUCLEOTIDE SEQUENCE [LARGE SCALE GENOMIC DNA]</scope>
    <source>
        <strain evidence="3">CGMCC 1.15439</strain>
    </source>
</reference>
<keyword evidence="3" id="KW-1185">Reference proteome</keyword>
<dbReference type="EMBL" id="BMJA01000001">
    <property type="protein sequence ID" value="GGA31404.1"/>
    <property type="molecule type" value="Genomic_DNA"/>
</dbReference>
<sequence>MRLLGRDVKTPLDIQHSQIRRPGESRDPATCRSSKTLGPGVRRGDESLALNGLANIEASVEWQMLV</sequence>
<evidence type="ECO:0000313" key="2">
    <source>
        <dbReference type="EMBL" id="GGA31404.1"/>
    </source>
</evidence>
<gene>
    <name evidence="2" type="ORF">GCM10010981_20610</name>
</gene>
<feature type="region of interest" description="Disordered" evidence="1">
    <location>
        <begin position="1"/>
        <end position="43"/>
    </location>
</feature>
<evidence type="ECO:0000313" key="3">
    <source>
        <dbReference type="Proteomes" id="UP000620046"/>
    </source>
</evidence>
<organism evidence="2 3">
    <name type="scientific">Dyella nitratireducens</name>
    <dbReference type="NCBI Taxonomy" id="1849580"/>
    <lineage>
        <taxon>Bacteria</taxon>
        <taxon>Pseudomonadati</taxon>
        <taxon>Pseudomonadota</taxon>
        <taxon>Gammaproteobacteria</taxon>
        <taxon>Lysobacterales</taxon>
        <taxon>Rhodanobacteraceae</taxon>
        <taxon>Dyella</taxon>
    </lineage>
</organism>
<protein>
    <submittedName>
        <fullName evidence="2">Uncharacterized protein</fullName>
    </submittedName>
</protein>
<proteinExistence type="predicted"/>
<accession>A0ABQ1FW03</accession>
<feature type="compositionally biased region" description="Basic and acidic residues" evidence="1">
    <location>
        <begin position="1"/>
        <end position="10"/>
    </location>
</feature>